<dbReference type="RefSeq" id="WP_338600952.1">
    <property type="nucleotide sequence ID" value="NZ_AP028679.1"/>
</dbReference>
<dbReference type="Pfam" id="PF13380">
    <property type="entry name" value="CoA_binding_2"/>
    <property type="match status" value="1"/>
</dbReference>
<proteinExistence type="predicted"/>
<dbReference type="PANTHER" id="PTHR33303:SF2">
    <property type="entry name" value="COA-BINDING DOMAIN-CONTAINING PROTEIN"/>
    <property type="match status" value="1"/>
</dbReference>
<name>A0AAU9EFE7_9BACT</name>
<evidence type="ECO:0000313" key="2">
    <source>
        <dbReference type="EMBL" id="BEQ15888.1"/>
    </source>
</evidence>
<dbReference type="InterPro" id="IPR003781">
    <property type="entry name" value="CoA-bd"/>
</dbReference>
<dbReference type="InterPro" id="IPR036291">
    <property type="entry name" value="NAD(P)-bd_dom_sf"/>
</dbReference>
<dbReference type="CDD" id="cd01653">
    <property type="entry name" value="GATase1"/>
    <property type="match status" value="1"/>
</dbReference>
<evidence type="ECO:0000313" key="3">
    <source>
        <dbReference type="Proteomes" id="UP001366166"/>
    </source>
</evidence>
<protein>
    <submittedName>
        <fullName evidence="2">CoA-binding protein</fullName>
    </submittedName>
</protein>
<accession>A0AAU9EFE7</accession>
<organism evidence="2 3">
    <name type="scientific">Desulfoferula mesophila</name>
    <dbReference type="NCBI Taxonomy" id="3058419"/>
    <lineage>
        <taxon>Bacteria</taxon>
        <taxon>Pseudomonadati</taxon>
        <taxon>Thermodesulfobacteriota</taxon>
        <taxon>Desulfarculia</taxon>
        <taxon>Desulfarculales</taxon>
        <taxon>Desulfarculaceae</taxon>
        <taxon>Desulfoferula</taxon>
    </lineage>
</organism>
<evidence type="ECO:0000259" key="1">
    <source>
        <dbReference type="SMART" id="SM00881"/>
    </source>
</evidence>
<dbReference type="Proteomes" id="UP001366166">
    <property type="component" value="Chromosome"/>
</dbReference>
<dbReference type="KEGG" id="dmp:FAK_29540"/>
<gene>
    <name evidence="2" type="ORF">FAK_29540</name>
</gene>
<dbReference type="SUPFAM" id="SSF51735">
    <property type="entry name" value="NAD(P)-binding Rossmann-fold domains"/>
    <property type="match status" value="1"/>
</dbReference>
<keyword evidence="3" id="KW-1185">Reference proteome</keyword>
<reference evidence="3" key="1">
    <citation type="journal article" date="2023" name="Arch. Microbiol.">
        <title>Desulfoferula mesophilus gen. nov. sp. nov., a mesophilic sulfate-reducing bacterium isolated from a brackish lake sediment.</title>
        <authorList>
            <person name="Watanabe T."/>
            <person name="Yabe T."/>
            <person name="Tsuji J.M."/>
            <person name="Fukui M."/>
        </authorList>
    </citation>
    <scope>NUCLEOTIDE SEQUENCE [LARGE SCALE GENOMIC DNA]</scope>
    <source>
        <strain evidence="3">12FAK</strain>
    </source>
</reference>
<dbReference type="PANTHER" id="PTHR33303">
    <property type="entry name" value="CYTOPLASMIC PROTEIN-RELATED"/>
    <property type="match status" value="1"/>
</dbReference>
<dbReference type="AlphaFoldDB" id="A0AAU9EFE7"/>
<dbReference type="SMART" id="SM00881">
    <property type="entry name" value="CoA_binding"/>
    <property type="match status" value="1"/>
</dbReference>
<dbReference type="EMBL" id="AP028679">
    <property type="protein sequence ID" value="BEQ15888.1"/>
    <property type="molecule type" value="Genomic_DNA"/>
</dbReference>
<dbReference type="Gene3D" id="3.40.50.720">
    <property type="entry name" value="NAD(P)-binding Rossmann-like Domain"/>
    <property type="match status" value="1"/>
</dbReference>
<sequence length="142" mass="15851">MSLRSTLDNPGDQEVKELLGQVKRIAVVGLSDKPTRDSYRVARYLQDHGYEVIPVNPMAQEILGQRSYPDLASVPGPVDLVDVFRRSDAVPEIAEAAVKIKPKALWMQLDVQSQKSADLARRHGIMVVQDACLKVEHHRLLS</sequence>
<feature type="domain" description="CoA-binding" evidence="1">
    <location>
        <begin position="18"/>
        <end position="111"/>
    </location>
</feature>